<reference evidence="1" key="1">
    <citation type="submission" date="2024-05" db="EMBL/GenBank/DDBJ databases">
        <title>Pontimicrobium maritimus sp. nov., isolated form sea water.</title>
        <authorList>
            <person name="Muhammad N."/>
            <person name="Vuong T.Q."/>
            <person name="Han H.L."/>
            <person name="Kim S.-G."/>
        </authorList>
    </citation>
    <scope>NUCLEOTIDE SEQUENCE</scope>
    <source>
        <strain evidence="1">SW4</strain>
    </source>
</reference>
<protein>
    <submittedName>
        <fullName evidence="1">DUF4249 family protein</fullName>
    </submittedName>
</protein>
<dbReference type="InterPro" id="IPR025345">
    <property type="entry name" value="DUF4249"/>
</dbReference>
<dbReference type="RefSeq" id="WP_347924799.1">
    <property type="nucleotide sequence ID" value="NZ_CP157199.1"/>
</dbReference>
<dbReference type="EMBL" id="CP157199">
    <property type="protein sequence ID" value="XBG61927.1"/>
    <property type="molecule type" value="Genomic_DNA"/>
</dbReference>
<dbReference type="Pfam" id="PF14054">
    <property type="entry name" value="DUF4249"/>
    <property type="match status" value="1"/>
</dbReference>
<name>A0AAU7BVB4_9FLAO</name>
<dbReference type="AlphaFoldDB" id="A0AAU7BVB4"/>
<organism evidence="1">
    <name type="scientific">Pontimicrobium sp. SW4</name>
    <dbReference type="NCBI Taxonomy" id="3153519"/>
    <lineage>
        <taxon>Bacteria</taxon>
        <taxon>Pseudomonadati</taxon>
        <taxon>Bacteroidota</taxon>
        <taxon>Flavobacteriia</taxon>
        <taxon>Flavobacteriales</taxon>
        <taxon>Flavobacteriaceae</taxon>
        <taxon>Pontimicrobium</taxon>
    </lineage>
</organism>
<accession>A0AAU7BVB4</accession>
<gene>
    <name evidence="1" type="ORF">ABGB03_03260</name>
</gene>
<sequence length="278" mass="31483">MKQSYNIIVTLVCLFFFSGCLKEADIEAEFEPQVFIYGYLIDNTDYIKVTVQRTVPVNVTTVDAIEDATISLYTEDVNSNITLVTDDFVYANEGDYYSNDTVTGIVGNKYWIEVVLTDGTTYESEHETLKPPVEIIDIRKEGNFSQVVFSDPPGESNFYIVDYNFYEGSNRIARRFELSNDNLFDGNGNAFIETEYIEGNGIGISLNNLNYLTYQFYVTSFDQYDNQVDFGSTETVDAFLIFSKPPVNLIGNIKNKTTNRTALGFFGVFSSDYAEAIF</sequence>
<evidence type="ECO:0000313" key="1">
    <source>
        <dbReference type="EMBL" id="XBG61927.1"/>
    </source>
</evidence>
<dbReference type="PROSITE" id="PS51257">
    <property type="entry name" value="PROKAR_LIPOPROTEIN"/>
    <property type="match status" value="1"/>
</dbReference>
<proteinExistence type="predicted"/>